<feature type="domain" description="Serine dehydratase-like alpha subunit" evidence="2">
    <location>
        <begin position="150"/>
        <end position="421"/>
    </location>
</feature>
<comment type="similarity">
    <text evidence="1">Belongs to the UPF0597 family.</text>
</comment>
<evidence type="ECO:0000313" key="4">
    <source>
        <dbReference type="Proteomes" id="UP000324255"/>
    </source>
</evidence>
<dbReference type="InterPro" id="IPR021144">
    <property type="entry name" value="UPF0597"/>
</dbReference>
<dbReference type="Pfam" id="PF03313">
    <property type="entry name" value="SDH_alpha"/>
    <property type="match status" value="1"/>
</dbReference>
<evidence type="ECO:0000259" key="2">
    <source>
        <dbReference type="Pfam" id="PF03313"/>
    </source>
</evidence>
<gene>
    <name evidence="3" type="ORF">F3I20_18235</name>
</gene>
<evidence type="ECO:0000313" key="3">
    <source>
        <dbReference type="EMBL" id="KAA6121396.1"/>
    </source>
</evidence>
<accession>A0AB34CGJ3</accession>
<dbReference type="PIRSF" id="PIRSF006054">
    <property type="entry name" value="UCP006054"/>
    <property type="match status" value="1"/>
</dbReference>
<dbReference type="GO" id="GO:0019450">
    <property type="term" value="P:L-cysteine catabolic process to pyruvate"/>
    <property type="evidence" value="ECO:0007669"/>
    <property type="project" value="TreeGrafter"/>
</dbReference>
<comment type="caution">
    <text evidence="3">The sequence shown here is derived from an EMBL/GenBank/DDBJ whole genome shotgun (WGS) entry which is preliminary data.</text>
</comment>
<dbReference type="EMBL" id="VWVM01000016">
    <property type="protein sequence ID" value="KAA6121396.1"/>
    <property type="molecule type" value="Genomic_DNA"/>
</dbReference>
<dbReference type="InterPro" id="IPR005130">
    <property type="entry name" value="Ser_deHydtase-like_asu"/>
</dbReference>
<protein>
    <recommendedName>
        <fullName evidence="1">UPF0597 protein F3I20_18235</fullName>
    </recommendedName>
</protein>
<dbReference type="PANTHER" id="PTHR30501">
    <property type="entry name" value="UPF0597 PROTEIN YHAM"/>
    <property type="match status" value="1"/>
</dbReference>
<dbReference type="PANTHER" id="PTHR30501:SF2">
    <property type="entry name" value="UPF0597 PROTEIN YHAM"/>
    <property type="match status" value="1"/>
</dbReference>
<sequence>MPVSKINDDVFLKWLRQEVRPALGCTEPVAIAFAAAMACRYLHEPCVSVSGFVSENLYKNAMAVTIPGTQCSGIAMAAAIGVYGADPDKGLEALRGLTAEHIKQAEVLVDQELVNITARAVPDFIHVDLTVSGKENRCRIVVKGGHTSITELYLNDQPVADFCRPEKKASTPPLPQFSVREAFDFITRVPLRDIDFMLEAARLNSELSQAGIHGRYGLNIAGTLSAALSQGLMSDDLLYRIQLETVAASDARMGGAPVTAMSNFGSGNQGITATLPVVVLARSLNADQETLARALTLSHLVAISVHARYTRLSALCAASTAAMGAAAGMAWLFSRDLNVVESAVINMISDVSGIICDGASGSCAMKVSTATSSAFRSVLMARQGVRVSSTDGIVGVSAEQTVDNLSRLVVNAMPATDKEIIHIMTEKDALAHS</sequence>
<proteinExistence type="inferred from homology"/>
<dbReference type="Proteomes" id="UP000324255">
    <property type="component" value="Unassembled WGS sequence"/>
</dbReference>
<keyword evidence="4" id="KW-1185">Reference proteome</keyword>
<organism evidence="3 4">
    <name type="scientific">Candidatus Pantoea gossypiicola</name>
    <dbReference type="NCBI Taxonomy" id="2608008"/>
    <lineage>
        <taxon>Bacteria</taxon>
        <taxon>Pseudomonadati</taxon>
        <taxon>Pseudomonadota</taxon>
        <taxon>Gammaproteobacteria</taxon>
        <taxon>Enterobacterales</taxon>
        <taxon>Erwiniaceae</taxon>
        <taxon>Pantoea</taxon>
    </lineage>
</organism>
<dbReference type="GO" id="GO:0080146">
    <property type="term" value="F:L-cysteine desulfhydrase activity"/>
    <property type="evidence" value="ECO:0007669"/>
    <property type="project" value="TreeGrafter"/>
</dbReference>
<reference evidence="3 4" key="1">
    <citation type="submission" date="2019-09" db="EMBL/GenBank/DDBJ databases">
        <title>Genomic diversity of phyloplane-associated Pantoea species in Pakistan cotton crop.</title>
        <authorList>
            <person name="Tufail M.R."/>
            <person name="Cook D.R."/>
        </authorList>
    </citation>
    <scope>NUCLEOTIDE SEQUENCE [LARGE SCALE GENOMIC DNA]</scope>
    <source>
        <strain evidence="3 4">B_8</strain>
    </source>
</reference>
<dbReference type="HAMAP" id="MF_01845">
    <property type="entry name" value="UPF0597"/>
    <property type="match status" value="1"/>
</dbReference>
<name>A0AB34CGJ3_9GAMM</name>
<dbReference type="AlphaFoldDB" id="A0AB34CGJ3"/>
<evidence type="ECO:0000256" key="1">
    <source>
        <dbReference type="HAMAP-Rule" id="MF_01845"/>
    </source>
</evidence>